<dbReference type="Pfam" id="PF13413">
    <property type="entry name" value="HTH_25"/>
    <property type="match status" value="1"/>
</dbReference>
<dbReference type="Gene3D" id="1.10.260.40">
    <property type="entry name" value="lambda repressor-like DNA-binding domains"/>
    <property type="match status" value="1"/>
</dbReference>
<evidence type="ECO:0000259" key="3">
    <source>
        <dbReference type="PROSITE" id="PS50943"/>
    </source>
</evidence>
<evidence type="ECO:0000256" key="2">
    <source>
        <dbReference type="SAM" id="Phobius"/>
    </source>
</evidence>
<dbReference type="InterPro" id="IPR010982">
    <property type="entry name" value="Lambda_DNA-bd_dom_sf"/>
</dbReference>
<accession>A0A2A3MKP8</accession>
<dbReference type="RefSeq" id="WP_096003949.1">
    <property type="nucleotide sequence ID" value="NZ_NTMR01000005.1"/>
</dbReference>
<gene>
    <name evidence="4" type="ORF">CNQ84_05765</name>
</gene>
<comment type="caution">
    <text evidence="4">The sequence shown here is derived from an EMBL/GenBank/DDBJ whole genome shotgun (WGS) entry which is preliminary data.</text>
</comment>
<keyword evidence="2" id="KW-0472">Membrane</keyword>
<name>A0A2A3MKP8_9PSED</name>
<feature type="region of interest" description="Disordered" evidence="1">
    <location>
        <begin position="172"/>
        <end position="225"/>
    </location>
</feature>
<keyword evidence="2" id="KW-1133">Transmembrane helix</keyword>
<keyword evidence="2" id="KW-0812">Transmembrane</keyword>
<dbReference type="GO" id="GO:0003677">
    <property type="term" value="F:DNA binding"/>
    <property type="evidence" value="ECO:0007669"/>
    <property type="project" value="InterPro"/>
</dbReference>
<dbReference type="Proteomes" id="UP000242313">
    <property type="component" value="Unassembled WGS sequence"/>
</dbReference>
<proteinExistence type="predicted"/>
<protein>
    <recommendedName>
        <fullName evidence="3">HTH cro/C1-type domain-containing protein</fullName>
    </recommendedName>
</protein>
<evidence type="ECO:0000313" key="4">
    <source>
        <dbReference type="EMBL" id="PBK05287.1"/>
    </source>
</evidence>
<feature type="domain" description="HTH cro/C1-type" evidence="3">
    <location>
        <begin position="25"/>
        <end position="58"/>
    </location>
</feature>
<dbReference type="EMBL" id="NTMR01000005">
    <property type="protein sequence ID" value="PBK05287.1"/>
    <property type="molecule type" value="Genomic_DNA"/>
</dbReference>
<dbReference type="InterPro" id="IPR001387">
    <property type="entry name" value="Cro/C1-type_HTH"/>
</dbReference>
<evidence type="ECO:0000256" key="1">
    <source>
        <dbReference type="SAM" id="MobiDB-lite"/>
    </source>
</evidence>
<organism evidence="4 5">
    <name type="scientific">Pseudomonas abyssi</name>
    <dbReference type="NCBI Taxonomy" id="170540"/>
    <lineage>
        <taxon>Bacteria</taxon>
        <taxon>Pseudomonadati</taxon>
        <taxon>Pseudomonadota</taxon>
        <taxon>Gammaproteobacteria</taxon>
        <taxon>Pseudomonadales</taxon>
        <taxon>Pseudomonadaceae</taxon>
        <taxon>Pseudomonas</taxon>
    </lineage>
</organism>
<feature type="compositionally biased region" description="Low complexity" evidence="1">
    <location>
        <begin position="202"/>
        <end position="225"/>
    </location>
</feature>
<feature type="region of interest" description="Disordered" evidence="1">
    <location>
        <begin position="1"/>
        <end position="31"/>
    </location>
</feature>
<dbReference type="PROSITE" id="PS50943">
    <property type="entry name" value="HTH_CROC1"/>
    <property type="match status" value="1"/>
</dbReference>
<dbReference type="InterPro" id="IPR050400">
    <property type="entry name" value="Bact_Cytoskel_RodZ"/>
</dbReference>
<dbReference type="AlphaFoldDB" id="A0A2A3MKP8"/>
<dbReference type="SMART" id="SM00530">
    <property type="entry name" value="HTH_XRE"/>
    <property type="match status" value="1"/>
</dbReference>
<dbReference type="PANTHER" id="PTHR34475">
    <property type="match status" value="1"/>
</dbReference>
<feature type="transmembrane region" description="Helical" evidence="2">
    <location>
        <begin position="118"/>
        <end position="138"/>
    </location>
</feature>
<dbReference type="InterPro" id="IPR025194">
    <property type="entry name" value="RodZ-like_C"/>
</dbReference>
<sequence length="324" mass="34103">MSSERHDAMAGMAETGSLGSPGQTLREAREARGMSVAEVAQELKISRQAVERLEQGQYDSLPGDTFARGYIRSYARLMGMDPARLALAFDRERGIEVRERSVSSITRVEPPSRSGRTLMWWSSVLIVVALVLSALWWYETSQPALAPLPELDELDSQTLLDDVEVDAITLPESIAEQTDGVPADLLPAESAGTSTEGEAEPSDAPAAANNDAPAQAAASQDVENDAAEVAAAGAASTESAAPASSAGLVLSVAADCWVQVSAADGRVLHSALMREGQTLELPPSGALDLVIGDRSAVTAIRFQGHSVTLPPQGRSGVVRMRLGE</sequence>
<reference evidence="4 5" key="1">
    <citation type="submission" date="2017-09" db="EMBL/GenBank/DDBJ databases">
        <title>Pseudomonas abyssi sp. nov. isolated from Abyssopelagic Water.</title>
        <authorList>
            <person name="Wei Y."/>
        </authorList>
    </citation>
    <scope>NUCLEOTIDE SEQUENCE [LARGE SCALE GENOMIC DNA]</scope>
    <source>
        <strain evidence="4 5">MT5</strain>
    </source>
</reference>
<dbReference type="PANTHER" id="PTHR34475:SF1">
    <property type="entry name" value="CYTOSKELETON PROTEIN RODZ"/>
    <property type="match status" value="1"/>
</dbReference>
<dbReference type="SUPFAM" id="SSF47413">
    <property type="entry name" value="lambda repressor-like DNA-binding domains"/>
    <property type="match status" value="1"/>
</dbReference>
<keyword evidence="5" id="KW-1185">Reference proteome</keyword>
<dbReference type="Pfam" id="PF13464">
    <property type="entry name" value="RodZ_C"/>
    <property type="match status" value="1"/>
</dbReference>
<evidence type="ECO:0000313" key="5">
    <source>
        <dbReference type="Proteomes" id="UP000242313"/>
    </source>
</evidence>
<dbReference type="CDD" id="cd00093">
    <property type="entry name" value="HTH_XRE"/>
    <property type="match status" value="1"/>
</dbReference>